<accession>A0ABQ2KFB1</accession>
<sequence length="505" mass="55641">MDHDALPHGLPTDMTRRASDVRSTYENLTTEGLRSLGEQVSQDATYSSNESGHFAWDVSLMIRAACVAWRYSGSATHLHQAADWSQHVIERTDAARGITDWRGRRGAVWSAGSRYTAGTVRLGENTVPAVTLQAAAAAVRIERPKPGTAIVHAIRDDGTSWSSPEASLDPSSNDYLPDVLARRASAYSVRIQGLKEPIDLSFLPAGEFAVEAQRAPHLVHTGLIVRALIETADALEEAGGGHILAAVTPDELYDAGREALTHHDDQLRSGQDYQWYITPADFPGRRLAVELPHNHVADVATSFLLIGRRDEDERLWKRGASLTGPWLKEISRYQAGDLPHPWFYYPEGSDSFIGVSRDAPIAEREVPGVPRAEDSSHATMRLRALHDWHAADPELVGPEVLGVVAATLRQEFITKDRNAYSLRWLPRHADTASAGWRLGYADSYPGAWARLSPWDPSVKRIVNALASRRPPERLFGATILSAAEITAVNTRGRRAVRGPRTNRPR</sequence>
<protein>
    <submittedName>
        <fullName evidence="1">Uncharacterized protein</fullName>
    </submittedName>
</protein>
<name>A0ABQ2KFB1_9MICO</name>
<dbReference type="Proteomes" id="UP000626982">
    <property type="component" value="Unassembled WGS sequence"/>
</dbReference>
<evidence type="ECO:0000313" key="1">
    <source>
        <dbReference type="EMBL" id="GGN79912.1"/>
    </source>
</evidence>
<keyword evidence="2" id="KW-1185">Reference proteome</keyword>
<organism evidence="1 2">
    <name type="scientific">Agrococcus terreus</name>
    <dbReference type="NCBI Taxonomy" id="574649"/>
    <lineage>
        <taxon>Bacteria</taxon>
        <taxon>Bacillati</taxon>
        <taxon>Actinomycetota</taxon>
        <taxon>Actinomycetes</taxon>
        <taxon>Micrococcales</taxon>
        <taxon>Microbacteriaceae</taxon>
        <taxon>Agrococcus</taxon>
    </lineage>
</organism>
<comment type="caution">
    <text evidence="1">The sequence shown here is derived from an EMBL/GenBank/DDBJ whole genome shotgun (WGS) entry which is preliminary data.</text>
</comment>
<dbReference type="RefSeq" id="WP_188716143.1">
    <property type="nucleotide sequence ID" value="NZ_BAABBD010000001.1"/>
</dbReference>
<gene>
    <name evidence="1" type="ORF">GCM10010968_07270</name>
</gene>
<reference evidence="2" key="1">
    <citation type="journal article" date="2019" name="Int. J. Syst. Evol. Microbiol.">
        <title>The Global Catalogue of Microorganisms (GCM) 10K type strain sequencing project: providing services to taxonomists for standard genome sequencing and annotation.</title>
        <authorList>
            <consortium name="The Broad Institute Genomics Platform"/>
            <consortium name="The Broad Institute Genome Sequencing Center for Infectious Disease"/>
            <person name="Wu L."/>
            <person name="Ma J."/>
        </authorList>
    </citation>
    <scope>NUCLEOTIDE SEQUENCE [LARGE SCALE GENOMIC DNA]</scope>
    <source>
        <strain evidence="2">CGMCC 1.6960</strain>
    </source>
</reference>
<proteinExistence type="predicted"/>
<evidence type="ECO:0000313" key="2">
    <source>
        <dbReference type="Proteomes" id="UP000626982"/>
    </source>
</evidence>
<dbReference type="EMBL" id="BMLM01000001">
    <property type="protein sequence ID" value="GGN79912.1"/>
    <property type="molecule type" value="Genomic_DNA"/>
</dbReference>